<organism evidence="2">
    <name type="scientific">Halorubrum lacusprofundi</name>
    <dbReference type="NCBI Taxonomy" id="2247"/>
    <lineage>
        <taxon>Archaea</taxon>
        <taxon>Methanobacteriati</taxon>
        <taxon>Methanobacteriota</taxon>
        <taxon>Stenosarchaea group</taxon>
        <taxon>Halobacteria</taxon>
        <taxon>Halobacteriales</taxon>
        <taxon>Haloferacaceae</taxon>
        <taxon>Halorubrum</taxon>
    </lineage>
</organism>
<sequence>MVDVDVPERDGGACPFCSRTLELEYPTHGIRYWTCPAEHTPPAAQVGPEIVGWAAALVSIQITEGDYTPLSQFDADAADPARFFDRLCDRIEVNRATCRDRERDRRVEDGRDSASDDEQASLADGWS</sequence>
<feature type="region of interest" description="Disordered" evidence="1">
    <location>
        <begin position="100"/>
        <end position="127"/>
    </location>
</feature>
<keyword evidence="2" id="KW-0614">Plasmid</keyword>
<geneLocation type="plasmid" evidence="2">
    <name>pR1SE2</name>
</geneLocation>
<evidence type="ECO:0000256" key="1">
    <source>
        <dbReference type="SAM" id="MobiDB-lite"/>
    </source>
</evidence>
<dbReference type="RefSeq" id="WP_088901302.1">
    <property type="nucleotide sequence ID" value="NZ_JAXGGM010000006.1"/>
</dbReference>
<dbReference type="EMBL" id="KX906370">
    <property type="protein sequence ID" value="ASK38195.1"/>
    <property type="molecule type" value="Genomic_DNA"/>
</dbReference>
<feature type="compositionally biased region" description="Basic and acidic residues" evidence="1">
    <location>
        <begin position="100"/>
        <end position="114"/>
    </location>
</feature>
<evidence type="ECO:0000313" key="2">
    <source>
        <dbReference type="EMBL" id="ASK38195.1"/>
    </source>
</evidence>
<name>A0A220SWU3_9EURY</name>
<protein>
    <submittedName>
        <fullName evidence="2">Uncharacterized protein</fullName>
    </submittedName>
</protein>
<dbReference type="OrthoDB" id="376808at2157"/>
<accession>A0A220SWU3</accession>
<proteinExistence type="predicted"/>
<reference evidence="2" key="1">
    <citation type="submission" date="2016-09" db="EMBL/GenBank/DDBJ databases">
        <title>A plasmid goes viral.</title>
        <authorList>
            <person name="Erdmann S."/>
            <person name="Tschitschko B."/>
            <person name="Cavicchioli R."/>
        </authorList>
    </citation>
    <scope>NUCLEOTIDE SEQUENCE</scope>
    <source>
        <strain evidence="2">HLS1</strain>
        <plasmid evidence="2">pR1SE2</plasmid>
    </source>
</reference>
<dbReference type="AlphaFoldDB" id="A0A220SWU3"/>